<reference evidence="2 3" key="1">
    <citation type="submission" date="2021-03" db="EMBL/GenBank/DDBJ databases">
        <title>Genomic Encyclopedia of Type Strains, Phase IV (KMG-IV): sequencing the most valuable type-strain genomes for metagenomic binning, comparative biology and taxonomic classification.</title>
        <authorList>
            <person name="Goeker M."/>
        </authorList>
    </citation>
    <scope>NUCLEOTIDE SEQUENCE [LARGE SCALE GENOMIC DNA]</scope>
    <source>
        <strain evidence="2 3">DSM 28650</strain>
    </source>
</reference>
<name>A0ABS4K050_9CLOT</name>
<feature type="domain" description="Schlafen AlbA-2" evidence="1">
    <location>
        <begin position="10"/>
        <end position="135"/>
    </location>
</feature>
<dbReference type="Gene3D" id="3.30.950.30">
    <property type="entry name" value="Schlafen, AAA domain"/>
    <property type="match status" value="1"/>
</dbReference>
<dbReference type="InterPro" id="IPR007421">
    <property type="entry name" value="Schlafen_AlbA_2_dom"/>
</dbReference>
<organism evidence="2 3">
    <name type="scientific">Clostridium punense</name>
    <dbReference type="NCBI Taxonomy" id="1054297"/>
    <lineage>
        <taxon>Bacteria</taxon>
        <taxon>Bacillati</taxon>
        <taxon>Bacillota</taxon>
        <taxon>Clostridia</taxon>
        <taxon>Eubacteriales</taxon>
        <taxon>Clostridiaceae</taxon>
        <taxon>Clostridium</taxon>
    </lineage>
</organism>
<protein>
    <submittedName>
        <fullName evidence="2">HTH transcriptional regulator</fullName>
    </submittedName>
</protein>
<dbReference type="Gene3D" id="3.30.565.60">
    <property type="match status" value="1"/>
</dbReference>
<proteinExistence type="predicted"/>
<dbReference type="EMBL" id="JAGGLL010000005">
    <property type="protein sequence ID" value="MBP2021159.1"/>
    <property type="molecule type" value="Genomic_DNA"/>
</dbReference>
<dbReference type="Proteomes" id="UP001519308">
    <property type="component" value="Unassembled WGS sequence"/>
</dbReference>
<dbReference type="Pfam" id="PF13749">
    <property type="entry name" value="HATPase_c_4"/>
    <property type="match status" value="1"/>
</dbReference>
<dbReference type="InterPro" id="IPR038461">
    <property type="entry name" value="Schlafen_AlbA_2_dom_sf"/>
</dbReference>
<comment type="caution">
    <text evidence="2">The sequence shown here is derived from an EMBL/GenBank/DDBJ whole genome shotgun (WGS) entry which is preliminary data.</text>
</comment>
<dbReference type="PANTHER" id="PTHR30595">
    <property type="entry name" value="GLPR-RELATED TRANSCRIPTIONAL REPRESSOR"/>
    <property type="match status" value="1"/>
</dbReference>
<evidence type="ECO:0000259" key="1">
    <source>
        <dbReference type="Pfam" id="PF04326"/>
    </source>
</evidence>
<sequence length="585" mass="67077">MNLDIYSLAESDEIECKDASGGLPKDLWESYSAFANTNGGTILLGIQEKSNKFYVTGVDNPDHLIKDFWDNINNPKKVSANILSNENVELKVSDEKSIIKITIPRADRKQRPVYIGENPFNEGKHSGVFRRNYSGDYKCSREEITRMLADQTEESQDSKILEGFDIDDLNEDSIKSFRNRLSAVKPDHPWISLDTKTFLYKLGAYGKDRKTSHEGVTVAGLLMFGEERAIIDEFPKYFLDYREKYSEDIRWEYRVISSEGTWSGNIFDFYYKVINKIVDNINVPFRVINGTRQDDTRVHKAIREAVANALIHADYRVPRGIVIEKGKTYFKFSNPGTLRVSREEALKGGVSDPRNENIFKMFNLLGIGERAGSGLENIQLAWKEQKWIAPDLEEEYNPDRINLILRTVSMLPMKSVELLKEILEEEYEQLNKDEVMALITAHQEGYVTNYRLQQLIDTHAINSNKVLSLLVEKGYLESDGIGRGTRYYLAKNFKIINEHNINKADDKKNQASEENKESDSTLLNNDEVKVINFIKKNGYINNSLSRETLGYTKHQSVILFNSLIEKGLIEKKGKSSSTTYQLKKI</sequence>
<evidence type="ECO:0000313" key="3">
    <source>
        <dbReference type="Proteomes" id="UP001519308"/>
    </source>
</evidence>
<dbReference type="InterPro" id="IPR038475">
    <property type="entry name" value="RecG_C_sf"/>
</dbReference>
<evidence type="ECO:0000313" key="2">
    <source>
        <dbReference type="EMBL" id="MBP2021159.1"/>
    </source>
</evidence>
<dbReference type="Pfam" id="PF04326">
    <property type="entry name" value="SLFN_AlbA_2"/>
    <property type="match status" value="1"/>
</dbReference>
<keyword evidence="3" id="KW-1185">Reference proteome</keyword>
<dbReference type="PANTHER" id="PTHR30595:SF6">
    <property type="entry name" value="SCHLAFEN ALBA-2 DOMAIN-CONTAINING PROTEIN"/>
    <property type="match status" value="1"/>
</dbReference>
<dbReference type="RefSeq" id="WP_209649373.1">
    <property type="nucleotide sequence ID" value="NZ_JAGGLL010000005.1"/>
</dbReference>
<accession>A0ABS4K050</accession>
<gene>
    <name evidence="2" type="ORF">J2Z44_000946</name>
</gene>